<accession>A0A9D4HTA3</accession>
<keyword evidence="2" id="KW-1185">Reference proteome</keyword>
<evidence type="ECO:0000313" key="2">
    <source>
        <dbReference type="Proteomes" id="UP000828390"/>
    </source>
</evidence>
<sequence length="60" mass="6497">MIQLSARPPLAAKVEVVGPISAGCWGSDNVLQILGRLLIVFRPISVVRAPRVQVDLLIHL</sequence>
<proteinExistence type="predicted"/>
<evidence type="ECO:0000313" key="1">
    <source>
        <dbReference type="EMBL" id="KAH3734200.1"/>
    </source>
</evidence>
<comment type="caution">
    <text evidence="1">The sequence shown here is derived from an EMBL/GenBank/DDBJ whole genome shotgun (WGS) entry which is preliminary data.</text>
</comment>
<organism evidence="1 2">
    <name type="scientific">Dreissena polymorpha</name>
    <name type="common">Zebra mussel</name>
    <name type="synonym">Mytilus polymorpha</name>
    <dbReference type="NCBI Taxonomy" id="45954"/>
    <lineage>
        <taxon>Eukaryota</taxon>
        <taxon>Metazoa</taxon>
        <taxon>Spiralia</taxon>
        <taxon>Lophotrochozoa</taxon>
        <taxon>Mollusca</taxon>
        <taxon>Bivalvia</taxon>
        <taxon>Autobranchia</taxon>
        <taxon>Heteroconchia</taxon>
        <taxon>Euheterodonta</taxon>
        <taxon>Imparidentia</taxon>
        <taxon>Neoheterodontei</taxon>
        <taxon>Myida</taxon>
        <taxon>Dreissenoidea</taxon>
        <taxon>Dreissenidae</taxon>
        <taxon>Dreissena</taxon>
    </lineage>
</organism>
<dbReference type="EMBL" id="JAIWYP010000011">
    <property type="protein sequence ID" value="KAH3734200.1"/>
    <property type="molecule type" value="Genomic_DNA"/>
</dbReference>
<reference evidence="1" key="2">
    <citation type="submission" date="2020-11" db="EMBL/GenBank/DDBJ databases">
        <authorList>
            <person name="McCartney M.A."/>
            <person name="Auch B."/>
            <person name="Kono T."/>
            <person name="Mallez S."/>
            <person name="Becker A."/>
            <person name="Gohl D.M."/>
            <person name="Silverstein K.A.T."/>
            <person name="Koren S."/>
            <person name="Bechman K.B."/>
            <person name="Herman A."/>
            <person name="Abrahante J.E."/>
            <person name="Garbe J."/>
        </authorList>
    </citation>
    <scope>NUCLEOTIDE SEQUENCE</scope>
    <source>
        <strain evidence="1">Duluth1</strain>
        <tissue evidence="1">Whole animal</tissue>
    </source>
</reference>
<reference evidence="1" key="1">
    <citation type="journal article" date="2019" name="bioRxiv">
        <title>The Genome of the Zebra Mussel, Dreissena polymorpha: A Resource for Invasive Species Research.</title>
        <authorList>
            <person name="McCartney M.A."/>
            <person name="Auch B."/>
            <person name="Kono T."/>
            <person name="Mallez S."/>
            <person name="Zhang Y."/>
            <person name="Obille A."/>
            <person name="Becker A."/>
            <person name="Abrahante J.E."/>
            <person name="Garbe J."/>
            <person name="Badalamenti J.P."/>
            <person name="Herman A."/>
            <person name="Mangelson H."/>
            <person name="Liachko I."/>
            <person name="Sullivan S."/>
            <person name="Sone E.D."/>
            <person name="Koren S."/>
            <person name="Silverstein K.A.T."/>
            <person name="Beckman K.B."/>
            <person name="Gohl D.M."/>
        </authorList>
    </citation>
    <scope>NUCLEOTIDE SEQUENCE</scope>
    <source>
        <strain evidence="1">Duluth1</strain>
        <tissue evidence="1">Whole animal</tissue>
    </source>
</reference>
<protein>
    <submittedName>
        <fullName evidence="1">Uncharacterized protein</fullName>
    </submittedName>
</protein>
<gene>
    <name evidence="1" type="ORF">DPMN_040640</name>
</gene>
<dbReference type="AlphaFoldDB" id="A0A9D4HTA3"/>
<dbReference type="Proteomes" id="UP000828390">
    <property type="component" value="Unassembled WGS sequence"/>
</dbReference>
<name>A0A9D4HTA3_DREPO</name>